<evidence type="ECO:0000313" key="1">
    <source>
        <dbReference type="EMBL" id="JAH50587.1"/>
    </source>
</evidence>
<sequence>MAANGTGSIVFINDVMTSEVYRNITSVQVQPNASNLIGRRFTLQQDNDPKHTAKATKKFFRAKKCNVLG</sequence>
<dbReference type="EMBL" id="GBXM01055949">
    <property type="protein sequence ID" value="JAH52628.1"/>
    <property type="molecule type" value="Transcribed_RNA"/>
</dbReference>
<reference evidence="1" key="1">
    <citation type="submission" date="2014-11" db="EMBL/GenBank/DDBJ databases">
        <authorList>
            <person name="Amaro Gonzalez C."/>
        </authorList>
    </citation>
    <scope>NUCLEOTIDE SEQUENCE</scope>
</reference>
<reference evidence="1" key="2">
    <citation type="journal article" date="2015" name="Fish Shellfish Immunol.">
        <title>Early steps in the European eel (Anguilla anguilla)-Vibrio vulnificus interaction in the gills: Role of the RtxA13 toxin.</title>
        <authorList>
            <person name="Callol A."/>
            <person name="Pajuelo D."/>
            <person name="Ebbesson L."/>
            <person name="Teles M."/>
            <person name="MacKenzie S."/>
            <person name="Amaro C."/>
        </authorList>
    </citation>
    <scope>NUCLEOTIDE SEQUENCE</scope>
</reference>
<organism evidence="1">
    <name type="scientific">Anguilla anguilla</name>
    <name type="common">European freshwater eel</name>
    <name type="synonym">Muraena anguilla</name>
    <dbReference type="NCBI Taxonomy" id="7936"/>
    <lineage>
        <taxon>Eukaryota</taxon>
        <taxon>Metazoa</taxon>
        <taxon>Chordata</taxon>
        <taxon>Craniata</taxon>
        <taxon>Vertebrata</taxon>
        <taxon>Euteleostomi</taxon>
        <taxon>Actinopterygii</taxon>
        <taxon>Neopterygii</taxon>
        <taxon>Teleostei</taxon>
        <taxon>Anguilliformes</taxon>
        <taxon>Anguillidae</taxon>
        <taxon>Anguilla</taxon>
    </lineage>
</organism>
<evidence type="ECO:0008006" key="2">
    <source>
        <dbReference type="Google" id="ProtNLM"/>
    </source>
</evidence>
<dbReference type="Gene3D" id="3.30.420.10">
    <property type="entry name" value="Ribonuclease H-like superfamily/Ribonuclease H"/>
    <property type="match status" value="1"/>
</dbReference>
<dbReference type="InterPro" id="IPR036397">
    <property type="entry name" value="RNaseH_sf"/>
</dbReference>
<accession>A0A0E9TAX5</accession>
<proteinExistence type="predicted"/>
<name>A0A0E9TAX5_ANGAN</name>
<dbReference type="EMBL" id="GBXM01057990">
    <property type="protein sequence ID" value="JAH50587.1"/>
    <property type="molecule type" value="Transcribed_RNA"/>
</dbReference>
<dbReference type="AlphaFoldDB" id="A0A0E9TAX5"/>
<dbReference type="GO" id="GO:0003676">
    <property type="term" value="F:nucleic acid binding"/>
    <property type="evidence" value="ECO:0007669"/>
    <property type="project" value="InterPro"/>
</dbReference>
<protein>
    <recommendedName>
        <fullName evidence="2">Tc1-like transposase DDE domain-containing protein</fullName>
    </recommendedName>
</protein>